<dbReference type="AlphaFoldDB" id="N6ZPB6"/>
<evidence type="ECO:0000313" key="2">
    <source>
        <dbReference type="Proteomes" id="UP000013047"/>
    </source>
</evidence>
<accession>N6ZPB6</accession>
<dbReference type="PANTHER" id="PTHR46523:SF1">
    <property type="entry name" value="DCTP PYROPHOSPHATASE 1"/>
    <property type="match status" value="1"/>
</dbReference>
<dbReference type="EMBL" id="AMXF01000114">
    <property type="protein sequence ID" value="ENO96362.1"/>
    <property type="molecule type" value="Genomic_DNA"/>
</dbReference>
<dbReference type="InterPro" id="IPR052555">
    <property type="entry name" value="dCTP_Pyrophosphatase"/>
</dbReference>
<dbReference type="SUPFAM" id="SSF101386">
    <property type="entry name" value="all-alpha NTP pyrophosphatases"/>
    <property type="match status" value="1"/>
</dbReference>
<dbReference type="Gene3D" id="1.10.287.1080">
    <property type="entry name" value="MazG-like"/>
    <property type="match status" value="1"/>
</dbReference>
<keyword evidence="1" id="KW-0378">Hydrolase</keyword>
<reference evidence="1 2" key="1">
    <citation type="submission" date="2012-09" db="EMBL/GenBank/DDBJ databases">
        <title>Draft Genome Sequences of 6 Strains from Genus Thauera.</title>
        <authorList>
            <person name="Liu B."/>
            <person name="Shapleigh J.P."/>
            <person name="Frostegard A.H."/>
        </authorList>
    </citation>
    <scope>NUCLEOTIDE SEQUENCE [LARGE SCALE GENOMIC DNA]</scope>
    <source>
        <strain evidence="1 2">B4P</strain>
    </source>
</reference>
<proteinExistence type="predicted"/>
<dbReference type="CDD" id="cd11537">
    <property type="entry name" value="NTP-PPase_RS21-C6_like"/>
    <property type="match status" value="1"/>
</dbReference>
<dbReference type="PIRSF" id="PIRSF029826">
    <property type="entry name" value="UCP029826_pph"/>
    <property type="match status" value="1"/>
</dbReference>
<dbReference type="RefSeq" id="WP_004366453.1">
    <property type="nucleotide sequence ID" value="NZ_AMXF01000114.1"/>
</dbReference>
<name>N6ZPB6_9RHOO</name>
<dbReference type="GO" id="GO:0009143">
    <property type="term" value="P:nucleoside triphosphate catabolic process"/>
    <property type="evidence" value="ECO:0007669"/>
    <property type="project" value="InterPro"/>
</dbReference>
<dbReference type="InterPro" id="IPR025984">
    <property type="entry name" value="DCTPP"/>
</dbReference>
<dbReference type="Pfam" id="PF12643">
    <property type="entry name" value="MazG-like"/>
    <property type="match status" value="1"/>
</dbReference>
<protein>
    <submittedName>
        <fullName evidence="1">MazG nucleotide pyrophosphohydrolase</fullName>
    </submittedName>
</protein>
<evidence type="ECO:0000313" key="1">
    <source>
        <dbReference type="EMBL" id="ENO96362.1"/>
    </source>
</evidence>
<gene>
    <name evidence="1" type="ORF">C667_14302</name>
</gene>
<dbReference type="OrthoDB" id="9791898at2"/>
<comment type="caution">
    <text evidence="1">The sequence shown here is derived from an EMBL/GenBank/DDBJ whole genome shotgun (WGS) entry which is preliminary data.</text>
</comment>
<organism evidence="1 2">
    <name type="scientific">Thauera phenylacetica B4P</name>
    <dbReference type="NCBI Taxonomy" id="1234382"/>
    <lineage>
        <taxon>Bacteria</taxon>
        <taxon>Pseudomonadati</taxon>
        <taxon>Pseudomonadota</taxon>
        <taxon>Betaproteobacteria</taxon>
        <taxon>Rhodocyclales</taxon>
        <taxon>Zoogloeaceae</taxon>
        <taxon>Thauera</taxon>
    </lineage>
</organism>
<keyword evidence="2" id="KW-1185">Reference proteome</keyword>
<sequence>MSPSGDIAGAGAASAAGTAPDALHELRDAMRRFAAERAWEPFHTPKNLAMALAGEAGEVIEHFQWLTAEQSMALPPATREEVALELADVLLYLVRLGDVLGIELADAARRKMVLNAQRYPVERAHGRADKHDRL</sequence>
<dbReference type="Proteomes" id="UP000013047">
    <property type="component" value="Unassembled WGS sequence"/>
</dbReference>
<dbReference type="PANTHER" id="PTHR46523">
    <property type="entry name" value="DCTP PYROPHOSPHATASE 1"/>
    <property type="match status" value="1"/>
</dbReference>
<dbReference type="GO" id="GO:0047429">
    <property type="term" value="F:nucleoside triphosphate diphosphatase activity"/>
    <property type="evidence" value="ECO:0007669"/>
    <property type="project" value="InterPro"/>
</dbReference>